<sequence>MRTRTRIRTKTRGTRKTKTAEKKGRDPEAQEDANQDLLPLEGDRPLSGERENAAILDPLITELRAVASPLHQKRKRRLQSQSLL</sequence>
<keyword evidence="3" id="KW-1185">Reference proteome</keyword>
<protein>
    <submittedName>
        <fullName evidence="2">Uncharacterized protein</fullName>
    </submittedName>
</protein>
<accession>A0A7M4FHI4</accession>
<dbReference type="AlphaFoldDB" id="A0A7M4FHI4"/>
<dbReference type="OMA" id="QEDTNPD"/>
<feature type="compositionally biased region" description="Basic and acidic residues" evidence="1">
    <location>
        <begin position="18"/>
        <end position="28"/>
    </location>
</feature>
<reference evidence="2" key="2">
    <citation type="submission" date="2025-09" db="UniProtKB">
        <authorList>
            <consortium name="Ensembl"/>
        </authorList>
    </citation>
    <scope>IDENTIFICATION</scope>
</reference>
<reference evidence="2" key="1">
    <citation type="submission" date="2025-08" db="UniProtKB">
        <authorList>
            <consortium name="Ensembl"/>
        </authorList>
    </citation>
    <scope>IDENTIFICATION</scope>
</reference>
<organism evidence="2 3">
    <name type="scientific">Crocodylus porosus</name>
    <name type="common">Saltwater crocodile</name>
    <name type="synonym">Estuarine crocodile</name>
    <dbReference type="NCBI Taxonomy" id="8502"/>
    <lineage>
        <taxon>Eukaryota</taxon>
        <taxon>Metazoa</taxon>
        <taxon>Chordata</taxon>
        <taxon>Craniata</taxon>
        <taxon>Vertebrata</taxon>
        <taxon>Euteleostomi</taxon>
        <taxon>Archelosauria</taxon>
        <taxon>Archosauria</taxon>
        <taxon>Crocodylia</taxon>
        <taxon>Longirostres</taxon>
        <taxon>Crocodylidae</taxon>
        <taxon>Crocodylus</taxon>
    </lineage>
</organism>
<evidence type="ECO:0000313" key="2">
    <source>
        <dbReference type="Ensembl" id="ENSCPRP00005024031.1"/>
    </source>
</evidence>
<dbReference type="GeneTree" id="ENSGT00910000148394"/>
<evidence type="ECO:0000313" key="3">
    <source>
        <dbReference type="Proteomes" id="UP000594220"/>
    </source>
</evidence>
<feature type="compositionally biased region" description="Basic residues" evidence="1">
    <location>
        <begin position="1"/>
        <end position="17"/>
    </location>
</feature>
<evidence type="ECO:0000256" key="1">
    <source>
        <dbReference type="SAM" id="MobiDB-lite"/>
    </source>
</evidence>
<dbReference type="Ensembl" id="ENSCPRT00005028052.1">
    <property type="protein sequence ID" value="ENSCPRP00005024031.1"/>
    <property type="gene ID" value="ENSCPRG00005016682.1"/>
</dbReference>
<proteinExistence type="predicted"/>
<feature type="region of interest" description="Disordered" evidence="1">
    <location>
        <begin position="1"/>
        <end position="49"/>
    </location>
</feature>
<dbReference type="Proteomes" id="UP000594220">
    <property type="component" value="Unplaced"/>
</dbReference>
<name>A0A7M4FHI4_CROPO</name>